<sequence length="227" mass="26027">MPDKYNVDSYSVPNLTERLVMADVFRHMHAVFEGGTFRKFTKRRAVSQAVYAVAKHFGHRTAFYDLYLDHASRVPDLLNNQVDKVFRVPTEGVQLNWFLTVLGGETKKKSASASVTTRLDANAIMANQIEIKSWGTRRVFVMMELSGQAFINLCCDYGKRALARQFRDKLVQKWGNLGTTYGIYRAHGSDAGDEGYRFVRYVDDVPKVYTEGFGWQNMTLSHDDMRR</sequence>
<keyword evidence="2" id="KW-1185">Reference proteome</keyword>
<dbReference type="RefSeq" id="WP_213671632.1">
    <property type="nucleotide sequence ID" value="NZ_JAHCDA010000004.1"/>
</dbReference>
<evidence type="ECO:0000313" key="1">
    <source>
        <dbReference type="EMBL" id="MBS7812923.1"/>
    </source>
</evidence>
<organism evidence="1 2">
    <name type="scientific">Roseococcus pinisoli</name>
    <dbReference type="NCBI Taxonomy" id="2835040"/>
    <lineage>
        <taxon>Bacteria</taxon>
        <taxon>Pseudomonadati</taxon>
        <taxon>Pseudomonadota</taxon>
        <taxon>Alphaproteobacteria</taxon>
        <taxon>Acetobacterales</taxon>
        <taxon>Roseomonadaceae</taxon>
        <taxon>Roseococcus</taxon>
    </lineage>
</organism>
<name>A0ABS5QHG0_9PROT</name>
<dbReference type="EMBL" id="JAHCDA010000004">
    <property type="protein sequence ID" value="MBS7812923.1"/>
    <property type="molecule type" value="Genomic_DNA"/>
</dbReference>
<reference evidence="1 2" key="1">
    <citation type="submission" date="2021-05" db="EMBL/GenBank/DDBJ databases">
        <title>Roseococcus sp. XZZS9, whole genome shotgun sequencing project.</title>
        <authorList>
            <person name="Zhao G."/>
            <person name="Shen L."/>
        </authorList>
    </citation>
    <scope>NUCLEOTIDE SEQUENCE [LARGE SCALE GENOMIC DNA]</scope>
    <source>
        <strain evidence="1 2">XZZS9</strain>
    </source>
</reference>
<proteinExistence type="predicted"/>
<protein>
    <submittedName>
        <fullName evidence="1">Uncharacterized protein</fullName>
    </submittedName>
</protein>
<dbReference type="Proteomes" id="UP000766336">
    <property type="component" value="Unassembled WGS sequence"/>
</dbReference>
<comment type="caution">
    <text evidence="1">The sequence shown here is derived from an EMBL/GenBank/DDBJ whole genome shotgun (WGS) entry which is preliminary data.</text>
</comment>
<accession>A0ABS5QHG0</accession>
<evidence type="ECO:0000313" key="2">
    <source>
        <dbReference type="Proteomes" id="UP000766336"/>
    </source>
</evidence>
<gene>
    <name evidence="1" type="ORF">KHU32_18385</name>
</gene>